<dbReference type="InterPro" id="IPR014982">
    <property type="entry name" value="GSCFA"/>
</dbReference>
<accession>A0ABS7XS98</accession>
<feature type="domain" description="GSCFA" evidence="1">
    <location>
        <begin position="23"/>
        <end position="258"/>
    </location>
</feature>
<keyword evidence="3" id="KW-1185">Reference proteome</keyword>
<evidence type="ECO:0000259" key="1">
    <source>
        <dbReference type="Pfam" id="PF08885"/>
    </source>
</evidence>
<reference evidence="3" key="1">
    <citation type="submission" date="2023-07" db="EMBL/GenBank/DDBJ databases">
        <authorList>
            <person name="Yue Y."/>
        </authorList>
    </citation>
    <scope>NUCLEOTIDE SEQUENCE [LARGE SCALE GENOMIC DNA]</scope>
    <source>
        <strain evidence="3">D23</strain>
    </source>
</reference>
<sequence>MKLQTIIPLESQKHNLIDYNSNILMIGSCFSENIGEKFEYLKFKTYVNPFGILFNPVSIENLITRAINLEYYQMDEFINRSELWFCLDAHSSLNQASEEDLLITLNQALNSTNAYLKEATHVIITLGTSWVYRFLESDKIVANCHKLPQKQFLKEIMEVDAITQSLQAIIAQLKSINQSLNVVFTVSPVRHLKDGFVENMRSKSHLINAIHNCIDPRQRVYYFPSFELMMDELRDYRFYNEDMVHPNQLAINYIWEKFQLVWISDESKTILNAIQKIQNKLGHKAFNPKSAEHKKFLNQLQEDINTIRKKYPHISFD</sequence>
<evidence type="ECO:0000313" key="2">
    <source>
        <dbReference type="EMBL" id="MCA0132905.1"/>
    </source>
</evidence>
<name>A0ABS7XS98_9FLAO</name>
<organism evidence="2 3">
    <name type="scientific">Winogradskyella alexanderae</name>
    <dbReference type="NCBI Taxonomy" id="2877123"/>
    <lineage>
        <taxon>Bacteria</taxon>
        <taxon>Pseudomonadati</taxon>
        <taxon>Bacteroidota</taxon>
        <taxon>Flavobacteriia</taxon>
        <taxon>Flavobacteriales</taxon>
        <taxon>Flavobacteriaceae</taxon>
        <taxon>Winogradskyella</taxon>
    </lineage>
</organism>
<gene>
    <name evidence="2" type="ORF">LBU54_09960</name>
</gene>
<dbReference type="Proteomes" id="UP001198901">
    <property type="component" value="Unassembled WGS sequence"/>
</dbReference>
<dbReference type="PROSITE" id="PS51257">
    <property type="entry name" value="PROKAR_LIPOPROTEIN"/>
    <property type="match status" value="1"/>
</dbReference>
<evidence type="ECO:0000313" key="3">
    <source>
        <dbReference type="Proteomes" id="UP001198901"/>
    </source>
</evidence>
<dbReference type="SUPFAM" id="SSF52266">
    <property type="entry name" value="SGNH hydrolase"/>
    <property type="match status" value="1"/>
</dbReference>
<dbReference type="EMBL" id="JAIUJR010000006">
    <property type="protein sequence ID" value="MCA0132905.1"/>
    <property type="molecule type" value="Genomic_DNA"/>
</dbReference>
<comment type="caution">
    <text evidence="2">The sequence shown here is derived from an EMBL/GenBank/DDBJ whole genome shotgun (WGS) entry which is preliminary data.</text>
</comment>
<protein>
    <submittedName>
        <fullName evidence="2">GSCFA domain-containing protein</fullName>
    </submittedName>
</protein>
<dbReference type="Pfam" id="PF08885">
    <property type="entry name" value="GSCFA"/>
    <property type="match status" value="1"/>
</dbReference>
<dbReference type="RefSeq" id="WP_224528883.1">
    <property type="nucleotide sequence ID" value="NZ_JAIUJR010000006.1"/>
</dbReference>
<proteinExistence type="predicted"/>